<reference evidence="2" key="1">
    <citation type="journal article" date="2023" name="Nat. Plants">
        <title>Single-cell RNA sequencing provides a high-resolution roadmap for understanding the multicellular compartmentation of specialized metabolism.</title>
        <authorList>
            <person name="Sun S."/>
            <person name="Shen X."/>
            <person name="Li Y."/>
            <person name="Li Y."/>
            <person name="Wang S."/>
            <person name="Li R."/>
            <person name="Zhang H."/>
            <person name="Shen G."/>
            <person name="Guo B."/>
            <person name="Wei J."/>
            <person name="Xu J."/>
            <person name="St-Pierre B."/>
            <person name="Chen S."/>
            <person name="Sun C."/>
        </authorList>
    </citation>
    <scope>NUCLEOTIDE SEQUENCE [LARGE SCALE GENOMIC DNA]</scope>
</reference>
<dbReference type="EMBL" id="CM044702">
    <property type="protein sequence ID" value="KAI5675196.1"/>
    <property type="molecule type" value="Genomic_DNA"/>
</dbReference>
<evidence type="ECO:0000313" key="2">
    <source>
        <dbReference type="Proteomes" id="UP001060085"/>
    </source>
</evidence>
<accession>A0ACC0BR83</accession>
<dbReference type="Proteomes" id="UP001060085">
    <property type="component" value="Linkage Group LG02"/>
</dbReference>
<protein>
    <submittedName>
        <fullName evidence="1">Uncharacterized protein</fullName>
    </submittedName>
</protein>
<organism evidence="1 2">
    <name type="scientific">Catharanthus roseus</name>
    <name type="common">Madagascar periwinkle</name>
    <name type="synonym">Vinca rosea</name>
    <dbReference type="NCBI Taxonomy" id="4058"/>
    <lineage>
        <taxon>Eukaryota</taxon>
        <taxon>Viridiplantae</taxon>
        <taxon>Streptophyta</taxon>
        <taxon>Embryophyta</taxon>
        <taxon>Tracheophyta</taxon>
        <taxon>Spermatophyta</taxon>
        <taxon>Magnoliopsida</taxon>
        <taxon>eudicotyledons</taxon>
        <taxon>Gunneridae</taxon>
        <taxon>Pentapetalae</taxon>
        <taxon>asterids</taxon>
        <taxon>lamiids</taxon>
        <taxon>Gentianales</taxon>
        <taxon>Apocynaceae</taxon>
        <taxon>Rauvolfioideae</taxon>
        <taxon>Vinceae</taxon>
        <taxon>Catharanthinae</taxon>
        <taxon>Catharanthus</taxon>
    </lineage>
</organism>
<proteinExistence type="predicted"/>
<evidence type="ECO:0000313" key="1">
    <source>
        <dbReference type="EMBL" id="KAI5675196.1"/>
    </source>
</evidence>
<gene>
    <name evidence="1" type="ORF">M9H77_06146</name>
</gene>
<sequence>MFRTVAIVSREIVISTPLTNELMEVQGSASLASYIGIEFSHQTGIKNATKIDDKGPIKCTKLSENLKLMVQLWGQSVLYCKRIVFMGGIPSEVETHKATPNNTQKGFSKKHAILQGKIKRTAVLATDE</sequence>
<name>A0ACC0BR83_CATRO</name>
<keyword evidence="2" id="KW-1185">Reference proteome</keyword>
<comment type="caution">
    <text evidence="1">The sequence shown here is derived from an EMBL/GenBank/DDBJ whole genome shotgun (WGS) entry which is preliminary data.</text>
</comment>